<dbReference type="InterPro" id="IPR010538">
    <property type="entry name" value="DHOR"/>
</dbReference>
<feature type="signal peptide" evidence="6">
    <location>
        <begin position="1"/>
        <end position="27"/>
    </location>
</feature>
<evidence type="ECO:0000313" key="9">
    <source>
        <dbReference type="Proteomes" id="UP001139971"/>
    </source>
</evidence>
<evidence type="ECO:0000256" key="3">
    <source>
        <dbReference type="ARBA" id="ARBA00023004"/>
    </source>
</evidence>
<dbReference type="GO" id="GO:0009055">
    <property type="term" value="F:electron transfer activity"/>
    <property type="evidence" value="ECO:0007669"/>
    <property type="project" value="InterPro"/>
</dbReference>
<dbReference type="SUPFAM" id="SSF46626">
    <property type="entry name" value="Cytochrome c"/>
    <property type="match status" value="1"/>
</dbReference>
<dbReference type="Pfam" id="PF06537">
    <property type="entry name" value="DHOR"/>
    <property type="match status" value="1"/>
</dbReference>
<dbReference type="InterPro" id="IPR009056">
    <property type="entry name" value="Cyt_c-like_dom"/>
</dbReference>
<feature type="compositionally biased region" description="Basic and acidic residues" evidence="5">
    <location>
        <begin position="66"/>
        <end position="77"/>
    </location>
</feature>
<keyword evidence="1 4" id="KW-0349">Heme</keyword>
<name>A0A9X3YPC1_9GAMM</name>
<proteinExistence type="predicted"/>
<gene>
    <name evidence="8" type="ORF">OD750_026015</name>
</gene>
<dbReference type="GO" id="GO:0020037">
    <property type="term" value="F:heme binding"/>
    <property type="evidence" value="ECO:0007669"/>
    <property type="project" value="InterPro"/>
</dbReference>
<keyword evidence="6" id="KW-0732">Signal</keyword>
<comment type="caution">
    <text evidence="8">The sequence shown here is derived from an EMBL/GenBank/DDBJ whole genome shotgun (WGS) entry which is preliminary data.</text>
</comment>
<dbReference type="AlphaFoldDB" id="A0A9X3YPC1"/>
<dbReference type="PANTHER" id="PTHR30600">
    <property type="entry name" value="CYTOCHROME C PEROXIDASE-RELATED"/>
    <property type="match status" value="1"/>
</dbReference>
<dbReference type="RefSeq" id="WP_263543012.1">
    <property type="nucleotide sequence ID" value="NZ_JAOVZO020000023.1"/>
</dbReference>
<dbReference type="InterPro" id="IPR051395">
    <property type="entry name" value="Cytochrome_c_Peroxidase/MauG"/>
</dbReference>
<reference evidence="8" key="1">
    <citation type="submission" date="2023-02" db="EMBL/GenBank/DDBJ databases">
        <title>Tahibacter soli sp. nov. isolated from soil.</title>
        <authorList>
            <person name="Baek J.H."/>
            <person name="Lee J.K."/>
            <person name="Choi D.G."/>
            <person name="Jeon C.O."/>
        </authorList>
    </citation>
    <scope>NUCLEOTIDE SEQUENCE</scope>
    <source>
        <strain evidence="8">BL</strain>
    </source>
</reference>
<evidence type="ECO:0000256" key="5">
    <source>
        <dbReference type="SAM" id="MobiDB-lite"/>
    </source>
</evidence>
<evidence type="ECO:0000256" key="1">
    <source>
        <dbReference type="ARBA" id="ARBA00022617"/>
    </source>
</evidence>
<feature type="chain" id="PRO_5040944816" evidence="6">
    <location>
        <begin position="28"/>
        <end position="589"/>
    </location>
</feature>
<evidence type="ECO:0000256" key="2">
    <source>
        <dbReference type="ARBA" id="ARBA00022723"/>
    </source>
</evidence>
<organism evidence="8 9">
    <name type="scientific">Tahibacter soli</name>
    <dbReference type="NCBI Taxonomy" id="2983605"/>
    <lineage>
        <taxon>Bacteria</taxon>
        <taxon>Pseudomonadati</taxon>
        <taxon>Pseudomonadota</taxon>
        <taxon>Gammaproteobacteria</taxon>
        <taxon>Lysobacterales</taxon>
        <taxon>Rhodanobacteraceae</taxon>
        <taxon>Tahibacter</taxon>
    </lineage>
</organism>
<feature type="domain" description="Cytochrome c" evidence="7">
    <location>
        <begin position="321"/>
        <end position="432"/>
    </location>
</feature>
<keyword evidence="3 4" id="KW-0408">Iron</keyword>
<dbReference type="GO" id="GO:0046872">
    <property type="term" value="F:metal ion binding"/>
    <property type="evidence" value="ECO:0007669"/>
    <property type="project" value="UniProtKB-KW"/>
</dbReference>
<evidence type="ECO:0000256" key="4">
    <source>
        <dbReference type="PROSITE-ProRule" id="PRU00433"/>
    </source>
</evidence>
<accession>A0A9X3YPC1</accession>
<sequence>MNGNNRSTARRAPMFCALALTMSAALAQDPAITPAVTIDQNKIHDYPLAKILESGGDFHTTPFTPEDGHGEGQDGPRSKQRQLFYAQAFPNFPFLRLNGIDSQSCYECHNTIGSYVPPDYTPGSKALLRKPSPVGGSAGVASNAFINPNFPTNLTQLVRNPPHVFGTGYGQSLAAEMSTLLGLQAAIATQVAQAKAQQSGKSSTQSWALSAKGLSFGTYAVTCIPQGDCTPDASKVTGVQSDLIVRPFQWKGIASSVRHFVRDAMDFHFSMQAVEKVGHFDCDRDGKVDEMTVGNVTALASFVAMTRPPYVAIPTDPAGKKSFERGKAIFEGTAADLKGTLSGSMCATCHVPQMTLAAPLLVIENPPVPNVTDPSGCPTETTLINAVPPEQHATTKQVKARVAAILAKQASLKSAVSAEAVESVAASARSDAVLASAPPSKLDPLDLLVDLTKPGDAPAYVYPRLQAQGDGQVVVPILSDLRLHNMGSGLADSVSQGVDVSTTPPVPPPLFLTRPLWGVADTGPWLHDGRARTLKEAIGFHNSTGSEATPIIQAFDKLSKEDQQAVVNFLLAQRLPIAQDITQGATASK</sequence>
<dbReference type="PROSITE" id="PS51007">
    <property type="entry name" value="CYTC"/>
    <property type="match status" value="1"/>
</dbReference>
<keyword evidence="9" id="KW-1185">Reference proteome</keyword>
<dbReference type="GO" id="GO:0004130">
    <property type="term" value="F:cytochrome-c peroxidase activity"/>
    <property type="evidence" value="ECO:0007669"/>
    <property type="project" value="TreeGrafter"/>
</dbReference>
<protein>
    <submittedName>
        <fullName evidence="8">Di-heme oxidoredictase family protein</fullName>
    </submittedName>
</protein>
<evidence type="ECO:0000256" key="6">
    <source>
        <dbReference type="SAM" id="SignalP"/>
    </source>
</evidence>
<feature type="region of interest" description="Disordered" evidence="5">
    <location>
        <begin position="57"/>
        <end position="78"/>
    </location>
</feature>
<dbReference type="InterPro" id="IPR036909">
    <property type="entry name" value="Cyt_c-like_dom_sf"/>
</dbReference>
<evidence type="ECO:0000313" key="8">
    <source>
        <dbReference type="EMBL" id="MDC8015996.1"/>
    </source>
</evidence>
<dbReference type="EMBL" id="JAOVZO020000023">
    <property type="protein sequence ID" value="MDC8015996.1"/>
    <property type="molecule type" value="Genomic_DNA"/>
</dbReference>
<dbReference type="Proteomes" id="UP001139971">
    <property type="component" value="Unassembled WGS sequence"/>
</dbReference>
<keyword evidence="2 4" id="KW-0479">Metal-binding</keyword>
<evidence type="ECO:0000259" key="7">
    <source>
        <dbReference type="PROSITE" id="PS51007"/>
    </source>
</evidence>
<dbReference type="Gene3D" id="1.10.760.10">
    <property type="entry name" value="Cytochrome c-like domain"/>
    <property type="match status" value="1"/>
</dbReference>